<dbReference type="Pfam" id="PF06350">
    <property type="entry name" value="HSL_N"/>
    <property type="match status" value="1"/>
</dbReference>
<dbReference type="AlphaFoldDB" id="A0A9Q0MMP6"/>
<dbReference type="Gene3D" id="3.40.50.1820">
    <property type="entry name" value="alpha/beta hydrolase"/>
    <property type="match status" value="2"/>
</dbReference>
<feature type="domain" description="Alpha/beta hydrolase fold-3" evidence="2">
    <location>
        <begin position="779"/>
        <end position="840"/>
    </location>
</feature>
<evidence type="ECO:0000313" key="3">
    <source>
        <dbReference type="EMBL" id="KAJ6634788.1"/>
    </source>
</evidence>
<feature type="domain" description="Alpha/beta hydrolase fold-3" evidence="2">
    <location>
        <begin position="354"/>
        <end position="496"/>
    </location>
</feature>
<evidence type="ECO:0000259" key="1">
    <source>
        <dbReference type="Pfam" id="PF06350"/>
    </source>
</evidence>
<dbReference type="InterPro" id="IPR013094">
    <property type="entry name" value="AB_hydrolase_3"/>
</dbReference>
<dbReference type="GO" id="GO:0008203">
    <property type="term" value="P:cholesterol metabolic process"/>
    <property type="evidence" value="ECO:0007669"/>
    <property type="project" value="InterPro"/>
</dbReference>
<dbReference type="PANTHER" id="PTHR23025">
    <property type="entry name" value="TRIACYLGLYCEROL LIPASE"/>
    <property type="match status" value="1"/>
</dbReference>
<dbReference type="GO" id="GO:0004806">
    <property type="term" value="F:triacylglycerol lipase activity"/>
    <property type="evidence" value="ECO:0007669"/>
    <property type="project" value="TreeGrafter"/>
</dbReference>
<dbReference type="SUPFAM" id="SSF53474">
    <property type="entry name" value="alpha/beta-Hydrolases"/>
    <property type="match status" value="1"/>
</dbReference>
<organism evidence="3 4">
    <name type="scientific">Pseudolycoriella hygida</name>
    <dbReference type="NCBI Taxonomy" id="35572"/>
    <lineage>
        <taxon>Eukaryota</taxon>
        <taxon>Metazoa</taxon>
        <taxon>Ecdysozoa</taxon>
        <taxon>Arthropoda</taxon>
        <taxon>Hexapoda</taxon>
        <taxon>Insecta</taxon>
        <taxon>Pterygota</taxon>
        <taxon>Neoptera</taxon>
        <taxon>Endopterygota</taxon>
        <taxon>Diptera</taxon>
        <taxon>Nematocera</taxon>
        <taxon>Sciaroidea</taxon>
        <taxon>Sciaridae</taxon>
        <taxon>Pseudolycoriella</taxon>
    </lineage>
</organism>
<dbReference type="Proteomes" id="UP001151699">
    <property type="component" value="Chromosome C"/>
</dbReference>
<dbReference type="Pfam" id="PF07859">
    <property type="entry name" value="Abhydrolase_3"/>
    <property type="match status" value="2"/>
</dbReference>
<dbReference type="GO" id="GO:0004771">
    <property type="term" value="F:sterol ester esterase activity"/>
    <property type="evidence" value="ECO:0007669"/>
    <property type="project" value="TreeGrafter"/>
</dbReference>
<dbReference type="PANTHER" id="PTHR23025:SF3">
    <property type="entry name" value="HORMONE-SENSITIVE LIPASE"/>
    <property type="match status" value="1"/>
</dbReference>
<dbReference type="InterPro" id="IPR029058">
    <property type="entry name" value="AB_hydrolase_fold"/>
</dbReference>
<dbReference type="GO" id="GO:0019433">
    <property type="term" value="P:triglyceride catabolic process"/>
    <property type="evidence" value="ECO:0007669"/>
    <property type="project" value="TreeGrafter"/>
</dbReference>
<gene>
    <name evidence="3" type="primary">Lipe</name>
    <name evidence="3" type="ORF">Bhyg_13367</name>
</gene>
<protein>
    <submittedName>
        <fullName evidence="3">Hormone-sensitive lipase</fullName>
    </submittedName>
</protein>
<proteinExistence type="predicted"/>
<keyword evidence="4" id="KW-1185">Reference proteome</keyword>
<dbReference type="GO" id="GO:0005829">
    <property type="term" value="C:cytosol"/>
    <property type="evidence" value="ECO:0007669"/>
    <property type="project" value="TreeGrafter"/>
</dbReference>
<evidence type="ECO:0000259" key="2">
    <source>
        <dbReference type="Pfam" id="PF07859"/>
    </source>
</evidence>
<comment type="caution">
    <text evidence="3">The sequence shown here is derived from an EMBL/GenBank/DDBJ whole genome shotgun (WGS) entry which is preliminary data.</text>
</comment>
<name>A0A9Q0MMP6_9DIPT</name>
<reference evidence="3" key="1">
    <citation type="submission" date="2022-07" db="EMBL/GenBank/DDBJ databases">
        <authorList>
            <person name="Trinca V."/>
            <person name="Uliana J.V.C."/>
            <person name="Torres T.T."/>
            <person name="Ward R.J."/>
            <person name="Monesi N."/>
        </authorList>
    </citation>
    <scope>NUCLEOTIDE SEQUENCE</scope>
    <source>
        <strain evidence="3">HSMRA1968</strain>
        <tissue evidence="3">Whole embryos</tissue>
    </source>
</reference>
<evidence type="ECO:0000313" key="4">
    <source>
        <dbReference type="Proteomes" id="UP001151699"/>
    </source>
</evidence>
<dbReference type="InterPro" id="IPR010468">
    <property type="entry name" value="HSL_N"/>
</dbReference>
<feature type="domain" description="Hormone-sensitive lipase N-terminal" evidence="1">
    <location>
        <begin position="32"/>
        <end position="336"/>
    </location>
</feature>
<dbReference type="EMBL" id="WJQU01000004">
    <property type="protein sequence ID" value="KAJ6634788.1"/>
    <property type="molecule type" value="Genomic_DNA"/>
</dbReference>
<dbReference type="OrthoDB" id="408631at2759"/>
<sequence length="872" mass="97470">MSPSDSSESAQQHLKVDNKNDSIKSSNYFALYEAFEDLCRNNVEYFSTDETENGLRLHGAFISLIDHLEIVRNYVAKIKEFAHEYDFDEVTPGNGYRSFLLVVRACIKHSLKLSSYIMQNRSSLLFRKSMYMKEMEACSHLLASLCTCLHHLLTLREWSDVGSLFPSGVHTAAELFTTAETINQYCFYGRCLGIQYCESIQSVLRFLSICMAGFSEAYYNEGSYFTKTTSSMWTSGQYYLNPELRARRIVNISQNSDIDFCKSFWSLSETELMHSLPNFIGSSIKINKVITIPPEPLQLPNATTNEMIDIPVPNSHLGPGSVFARLISAQSRVGMMGEKNKSQSPLPVSTKLLFHCHGGGFVAQSSKSHELYLREWAVALDVPIFSVDYSLAPDAPFPRAVEEVFYAYCWAIKNCSLLGTTAETIVLAGDSAGANLNLSCAMKCIEMNVRKPSGVFLAYCPVQISFDPSPARLLCLMDPLLPFGFMMRCLKAYACPNTEIIEQNRRHRESKDAIKYAKSQKTTSLSGSLKVNGISESESDLPTFVHLKPEDKTENSTSMDGSSVWEHIDIVPGYQDEHKSPGSDGTSDTFASASLQSQTVGNTEMMTPDESNGISFEEDSQPITIHRPTNSEFDFTYSATEDALNQIASDSVYRSQSAAEAIEIAEDAVPSDSQNESTKYVNEFIERYVLDTQNERPVLRSVPGTRSEENILLDEGRNMISVQNIQSKIFEVVGNMTSKLAAMTTSSPIRDSKSSGVRSRLDSMTEINPADEFVFEIPKDPMLSPFWATDNMLKQMPRTHILSVDMDPCLDDCVMYAKRLKSLNNEISMDILSGLPHGFLNLVKLSKDAHEGNKVCIKRLKELLTTNDREEA</sequence>
<accession>A0A9Q0MMP6</accession>